<dbReference type="EMBL" id="HBHT01014608">
    <property type="protein sequence ID" value="CAD9960762.1"/>
    <property type="molecule type" value="Transcribed_RNA"/>
</dbReference>
<evidence type="ECO:0000256" key="6">
    <source>
        <dbReference type="RuleBase" id="RU363053"/>
    </source>
</evidence>
<name>A0A7S2Y948_9STRA</name>
<keyword evidence="4" id="KW-1133">Transmembrane helix</keyword>
<evidence type="ECO:0000256" key="4">
    <source>
        <dbReference type="ARBA" id="ARBA00022989"/>
    </source>
</evidence>
<dbReference type="GO" id="GO:0016020">
    <property type="term" value="C:membrane"/>
    <property type="evidence" value="ECO:0007669"/>
    <property type="project" value="UniProtKB-SubCell"/>
</dbReference>
<gene>
    <name evidence="7" type="ORF">APAL1065_LOCUS9763</name>
</gene>
<evidence type="ECO:0000256" key="2">
    <source>
        <dbReference type="ARBA" id="ARBA00006824"/>
    </source>
</evidence>
<dbReference type="Pfam" id="PF04117">
    <property type="entry name" value="Mpv17_PMP22"/>
    <property type="match status" value="1"/>
</dbReference>
<dbReference type="GO" id="GO:0005737">
    <property type="term" value="C:cytoplasm"/>
    <property type="evidence" value="ECO:0007669"/>
    <property type="project" value="TreeGrafter"/>
</dbReference>
<proteinExistence type="inferred from homology"/>
<accession>A0A7S2Y948</accession>
<evidence type="ECO:0000256" key="3">
    <source>
        <dbReference type="ARBA" id="ARBA00022692"/>
    </source>
</evidence>
<keyword evidence="3" id="KW-0812">Transmembrane</keyword>
<protein>
    <recommendedName>
        <fullName evidence="8">Peroxisomal membrane protein MPV17</fullName>
    </recommendedName>
</protein>
<comment type="similarity">
    <text evidence="2 6">Belongs to the peroxisomal membrane protein PXMP2/4 family.</text>
</comment>
<keyword evidence="5" id="KW-0472">Membrane</keyword>
<dbReference type="InterPro" id="IPR007248">
    <property type="entry name" value="Mpv17_PMP22"/>
</dbReference>
<dbReference type="PANTHER" id="PTHR11266">
    <property type="entry name" value="PEROXISOMAL MEMBRANE PROTEIN 2, PXMP2 MPV17"/>
    <property type="match status" value="1"/>
</dbReference>
<reference evidence="7" key="1">
    <citation type="submission" date="2021-01" db="EMBL/GenBank/DDBJ databases">
        <authorList>
            <person name="Corre E."/>
            <person name="Pelletier E."/>
            <person name="Niang G."/>
            <person name="Scheremetjew M."/>
            <person name="Finn R."/>
            <person name="Kale V."/>
            <person name="Holt S."/>
            <person name="Cochrane G."/>
            <person name="Meng A."/>
            <person name="Brown T."/>
            <person name="Cohen L."/>
        </authorList>
    </citation>
    <scope>NUCLEOTIDE SEQUENCE</scope>
    <source>
        <strain evidence="7">CCMP125</strain>
    </source>
</reference>
<evidence type="ECO:0000313" key="7">
    <source>
        <dbReference type="EMBL" id="CAD9960762.1"/>
    </source>
</evidence>
<evidence type="ECO:0008006" key="8">
    <source>
        <dbReference type="Google" id="ProtNLM"/>
    </source>
</evidence>
<dbReference type="PANTHER" id="PTHR11266:SF116">
    <property type="entry name" value="MPV17-LIKE PROTEIN"/>
    <property type="match status" value="1"/>
</dbReference>
<comment type="subcellular location">
    <subcellularLocation>
        <location evidence="1">Membrane</location>
        <topology evidence="1">Multi-pass membrane protein</topology>
    </subcellularLocation>
</comment>
<evidence type="ECO:0000256" key="5">
    <source>
        <dbReference type="ARBA" id="ARBA00023136"/>
    </source>
</evidence>
<evidence type="ECO:0000256" key="1">
    <source>
        <dbReference type="ARBA" id="ARBA00004141"/>
    </source>
</evidence>
<sequence length="176" mass="19138">MNVTNVLKAGLQSSTIMTVADIATQMLVEGKSSADLDAQRTLRFTVAGLALHGPYFFVGFSALDRQFGAPTSFKVVAQKTAAAQFILFPPYLAMLFGLMGTLEQHPNVAEKIRTKVPEAFMSGCIYWPVANSINFALIPTTFRVPYLAVSAGLWNCYLSWENAKDDSSAGSKKKTT</sequence>
<dbReference type="AlphaFoldDB" id="A0A7S2Y948"/>
<organism evidence="7">
    <name type="scientific">Entomoneis paludosa</name>
    <dbReference type="NCBI Taxonomy" id="265537"/>
    <lineage>
        <taxon>Eukaryota</taxon>
        <taxon>Sar</taxon>
        <taxon>Stramenopiles</taxon>
        <taxon>Ochrophyta</taxon>
        <taxon>Bacillariophyta</taxon>
        <taxon>Bacillariophyceae</taxon>
        <taxon>Bacillariophycidae</taxon>
        <taxon>Entomoneidaceae</taxon>
        <taxon>Entomoneis</taxon>
    </lineage>
</organism>